<name>A0ABN9V2K4_9DINO</name>
<evidence type="ECO:0000256" key="4">
    <source>
        <dbReference type="ARBA" id="ARBA00022679"/>
    </source>
</evidence>
<feature type="transmembrane region" description="Helical" evidence="15">
    <location>
        <begin position="484"/>
        <end position="507"/>
    </location>
</feature>
<keyword evidence="8" id="KW-0333">Golgi apparatus</keyword>
<evidence type="ECO:0000256" key="9">
    <source>
        <dbReference type="ARBA" id="ARBA00023136"/>
    </source>
</evidence>
<feature type="region of interest" description="Disordered" evidence="14">
    <location>
        <begin position="872"/>
        <end position="932"/>
    </location>
</feature>
<feature type="region of interest" description="Disordered" evidence="14">
    <location>
        <begin position="227"/>
        <end position="254"/>
    </location>
</feature>
<feature type="compositionally biased region" description="Low complexity" evidence="14">
    <location>
        <begin position="872"/>
        <end position="888"/>
    </location>
</feature>
<dbReference type="EMBL" id="CAUYUJ010016523">
    <property type="protein sequence ID" value="CAK0866305.1"/>
    <property type="molecule type" value="Genomic_DNA"/>
</dbReference>
<keyword evidence="11" id="KW-0325">Glycoprotein</keyword>
<feature type="compositionally biased region" description="Low complexity" evidence="14">
    <location>
        <begin position="895"/>
        <end position="906"/>
    </location>
</feature>
<accession>A0ABN9V2K4</accession>
<evidence type="ECO:0000256" key="6">
    <source>
        <dbReference type="ARBA" id="ARBA00022968"/>
    </source>
</evidence>
<evidence type="ECO:0000313" key="16">
    <source>
        <dbReference type="EMBL" id="CAK0866305.1"/>
    </source>
</evidence>
<keyword evidence="3" id="KW-0328">Glycosyltransferase</keyword>
<feature type="transmembrane region" description="Helical" evidence="15">
    <location>
        <begin position="1390"/>
        <end position="1412"/>
    </location>
</feature>
<feature type="region of interest" description="Disordered" evidence="14">
    <location>
        <begin position="276"/>
        <end position="295"/>
    </location>
</feature>
<keyword evidence="4" id="KW-0808">Transferase</keyword>
<feature type="region of interest" description="Disordered" evidence="14">
    <location>
        <begin position="333"/>
        <end position="352"/>
    </location>
</feature>
<gene>
    <name evidence="16" type="ORF">PCOR1329_LOCUS53519</name>
</gene>
<dbReference type="PANTHER" id="PTHR46059:SF1">
    <property type="entry name" value="BETA-GALACTOSIDE ALPHA-2,6-SIALYLTRANSFERASE"/>
    <property type="match status" value="1"/>
</dbReference>
<evidence type="ECO:0000256" key="13">
    <source>
        <dbReference type="ARBA" id="ARBA00034329"/>
    </source>
</evidence>
<evidence type="ECO:0000256" key="2">
    <source>
        <dbReference type="ARBA" id="ARBA00006003"/>
    </source>
</evidence>
<evidence type="ECO:0000256" key="8">
    <source>
        <dbReference type="ARBA" id="ARBA00023034"/>
    </source>
</evidence>
<dbReference type="EC" id="2.4.3.1" evidence="13"/>
<evidence type="ECO:0000256" key="12">
    <source>
        <dbReference type="ARBA" id="ARBA00034249"/>
    </source>
</evidence>
<feature type="compositionally biased region" description="Gly residues" evidence="14">
    <location>
        <begin position="916"/>
        <end position="925"/>
    </location>
</feature>
<evidence type="ECO:0000256" key="1">
    <source>
        <dbReference type="ARBA" id="ARBA00004447"/>
    </source>
</evidence>
<dbReference type="Pfam" id="PF00777">
    <property type="entry name" value="Glyco_transf_29"/>
    <property type="match status" value="1"/>
</dbReference>
<evidence type="ECO:0000256" key="7">
    <source>
        <dbReference type="ARBA" id="ARBA00022989"/>
    </source>
</evidence>
<evidence type="ECO:0000313" key="17">
    <source>
        <dbReference type="Proteomes" id="UP001189429"/>
    </source>
</evidence>
<evidence type="ECO:0000256" key="3">
    <source>
        <dbReference type="ARBA" id="ARBA00022676"/>
    </source>
</evidence>
<evidence type="ECO:0000256" key="11">
    <source>
        <dbReference type="ARBA" id="ARBA00023180"/>
    </source>
</evidence>
<dbReference type="Gene3D" id="3.90.1480.20">
    <property type="entry name" value="Glycosyl transferase family 29"/>
    <property type="match status" value="1"/>
</dbReference>
<keyword evidence="5 15" id="KW-0812">Transmembrane</keyword>
<dbReference type="InterPro" id="IPR001675">
    <property type="entry name" value="Glyco_trans_29"/>
</dbReference>
<feature type="region of interest" description="Disordered" evidence="14">
    <location>
        <begin position="1064"/>
        <end position="1097"/>
    </location>
</feature>
<comment type="catalytic activity">
    <reaction evidence="12">
        <text>a beta-D-galactoside + CMP-N-acetyl-beta-neuraminate = an N-acetyl-alpha-neuraminyl-(2-&gt;6)-beta-D-galactosyl derivative + CMP + H(+)</text>
        <dbReference type="Rhea" id="RHEA:52104"/>
        <dbReference type="ChEBI" id="CHEBI:15378"/>
        <dbReference type="ChEBI" id="CHEBI:28034"/>
        <dbReference type="ChEBI" id="CHEBI:57812"/>
        <dbReference type="ChEBI" id="CHEBI:60377"/>
        <dbReference type="ChEBI" id="CHEBI:136398"/>
        <dbReference type="EC" id="2.4.3.1"/>
    </reaction>
</comment>
<reference evidence="16" key="1">
    <citation type="submission" date="2023-10" db="EMBL/GenBank/DDBJ databases">
        <authorList>
            <person name="Chen Y."/>
            <person name="Shah S."/>
            <person name="Dougan E. K."/>
            <person name="Thang M."/>
            <person name="Chan C."/>
        </authorList>
    </citation>
    <scope>NUCLEOTIDE SEQUENCE [LARGE SCALE GENOMIC DNA]</scope>
</reference>
<comment type="subcellular location">
    <subcellularLocation>
        <location evidence="1">Golgi apparatus</location>
        <location evidence="1">Golgi stack membrane</location>
        <topology evidence="1">Single-pass type II membrane protein</topology>
    </subcellularLocation>
</comment>
<sequence>MASSPTWEVVSSEVLSAAALAALAQRPHHSLSESTEELVRWLQPWVLHLASLAGLWASPPPPAASPRPRLPRETHPGLTARRWHRHQPSGPGESSRPSALRRPLASQWWKADAKVQNNDGGVENHLMCYQMLESMAAFDQLNLPDIAGAEIMSRAIQLSEERCRLPLLNVCWSARWHPAVLATDASTFGLGACTRQANPHDVGAIGRISEKWRFKVEQCIDARNHALLDPPRASPAHADRPLSTSHDGSDGSVGGGGYHLPLTDCLDGDGDDHPNSLPTCGLDGSAGNRSTHDGDRVGVGQGADSGVHDRSTARLQTTFDFCQLPLQHQMPRAHRREATSRQQRVNGEAGRLKRGRSIRARAAATMVASATAFPWVSVLEKIAVGPGAVALYSRTLRQFLVHCQALQLTWGSMAELDIIVVDYLNATCTEGHGADEASRLIAALGYVSPELYKKTRASLPRATGCAVSWNRRTPAQSRLPLPRLAALAIAGGMIMLGIPRMAIVVAVSHARYLRPIEAMALVGKSIVAAVPAAGSGYTMMGLVLHETSLGAPGKTGAFDEAVAIDDRWLWEPLLGLKASSRPDSAQWNFDGELCREVFSAVAEGLGLGPFDPHPYQPRLGGASEDLATQRRTPEQVIRRGRWATAASLKRYGMETKLLRVINQISPSVFSFESEVLHHFSQGLRTGVGPRRGQLPVPVLLGSGVRREVSKFTERDAQSAERAAVAAERAAEVAFMRERGEGPALRPARPRGRWRLRGSAAAAGSGGEGAAFVPSSTIAARSNPSAARSMRTPDREWHAASPLAACAAKRAPRAASAAARAPVESLSVPAFGSTPSFASLHLGLASVVEEADAAWRGAARAAREAAARRELGEAAAPAAPLGARAAAPRGPRRGRLSGAAGTGAATGPHTRAEPEGRAGGAAGGATGLFSPKVDTDHERLRYRGWEAGANFGGDRQEAGPELELKVLEAQKEADPQLLLEELCGGITSMYNLKGHGAEGRRMHLVAEVILVRPWPQPGLAEGARPASRMRRLALWSALPAATGAGPSEGWPAVDLEVSFGARTKEVHHAPVSPPPRADRRWDPAPASRASAAAGGASGVASGLSKPQLAIFCHLKQAAGDRFQTDPPLPLAKTCAVVSHSGGLLFHELGRDIDGHERVIRFNGNRVKGFERHVGNRTDVRFGIFPGLEDTEVGDVIVHSVLQPICGQEDCHHKYGRPVRSINGPPVDADPTFGRIMRKLYPNRAGQSRDPSARAHHGLRRDSMLLALSSCERVDAFEMTPSDVASRCGGYAYDDEDAMYPGQADVNFWHGYFNAEHDLWARLSVDVGLRRKLGKVVLPGFSVVRCEGALPALSSVERDLVAPVCERDPSRCPPPRRLVRGSAGDPGAPRAAAWLLLLILPVLSLGVLPPLWLWRLRPAAAGSPRVGADLAPMLAAPVCQPG</sequence>
<comment type="caution">
    <text evidence="16">The sequence shown here is derived from an EMBL/GenBank/DDBJ whole genome shotgun (WGS) entry which is preliminary data.</text>
</comment>
<keyword evidence="17" id="KW-1185">Reference proteome</keyword>
<dbReference type="Proteomes" id="UP001189429">
    <property type="component" value="Unassembled WGS sequence"/>
</dbReference>
<keyword evidence="9 15" id="KW-0472">Membrane</keyword>
<evidence type="ECO:0000256" key="5">
    <source>
        <dbReference type="ARBA" id="ARBA00022692"/>
    </source>
</evidence>
<proteinExistence type="inferred from homology"/>
<dbReference type="InterPro" id="IPR038578">
    <property type="entry name" value="GT29-like_sf"/>
</dbReference>
<comment type="similarity">
    <text evidence="2">Belongs to the glycosyltransferase 29 family.</text>
</comment>
<feature type="transmembrane region" description="Helical" evidence="15">
    <location>
        <begin position="519"/>
        <end position="544"/>
    </location>
</feature>
<keyword evidence="10" id="KW-1015">Disulfide bond</keyword>
<feature type="compositionally biased region" description="Low complexity" evidence="14">
    <location>
        <begin position="1082"/>
        <end position="1097"/>
    </location>
</feature>
<organism evidence="16 17">
    <name type="scientific">Prorocentrum cordatum</name>
    <dbReference type="NCBI Taxonomy" id="2364126"/>
    <lineage>
        <taxon>Eukaryota</taxon>
        <taxon>Sar</taxon>
        <taxon>Alveolata</taxon>
        <taxon>Dinophyceae</taxon>
        <taxon>Prorocentrales</taxon>
        <taxon>Prorocentraceae</taxon>
        <taxon>Prorocentrum</taxon>
    </lineage>
</organism>
<evidence type="ECO:0000256" key="14">
    <source>
        <dbReference type="SAM" id="MobiDB-lite"/>
    </source>
</evidence>
<keyword evidence="6" id="KW-0735">Signal-anchor</keyword>
<keyword evidence="7 15" id="KW-1133">Transmembrane helix</keyword>
<evidence type="ECO:0000256" key="15">
    <source>
        <dbReference type="SAM" id="Phobius"/>
    </source>
</evidence>
<protein>
    <recommendedName>
        <fullName evidence="13">beta-galactoside alpha-(2,6)-sialyltransferase</fullName>
        <ecNumber evidence="13">2.4.3.1</ecNumber>
    </recommendedName>
</protein>
<dbReference type="PANTHER" id="PTHR46059">
    <property type="entry name" value="BETA-GALACTOSIDE ALPHA-2,6-SIALYLTRANSFERASE"/>
    <property type="match status" value="1"/>
</dbReference>
<evidence type="ECO:0000256" key="10">
    <source>
        <dbReference type="ARBA" id="ARBA00023157"/>
    </source>
</evidence>
<feature type="region of interest" description="Disordered" evidence="14">
    <location>
        <begin position="58"/>
        <end position="99"/>
    </location>
</feature>